<dbReference type="eggNOG" id="COG4824">
    <property type="taxonomic scope" value="Bacteria"/>
</dbReference>
<evidence type="ECO:0000256" key="1">
    <source>
        <dbReference type="ARBA" id="ARBA00004141"/>
    </source>
</evidence>
<dbReference type="OrthoDB" id="88184at2"/>
<feature type="transmembrane region" description="Helical" evidence="5">
    <location>
        <begin position="114"/>
        <end position="134"/>
    </location>
</feature>
<evidence type="ECO:0000256" key="5">
    <source>
        <dbReference type="SAM" id="Phobius"/>
    </source>
</evidence>
<keyword evidence="4 5" id="KW-0472">Membrane</keyword>
<dbReference type="NCBIfam" id="TIGR01593">
    <property type="entry name" value="holin_tox_secr"/>
    <property type="match status" value="1"/>
</dbReference>
<organism evidence="6">
    <name type="scientific">Desulfovibrio sp. U5L</name>
    <dbReference type="NCBI Taxonomy" id="596152"/>
    <lineage>
        <taxon>Bacteria</taxon>
        <taxon>Pseudomonadati</taxon>
        <taxon>Thermodesulfobacteriota</taxon>
        <taxon>Desulfovibrionia</taxon>
        <taxon>Desulfovibrionales</taxon>
        <taxon>Desulfovibrionaceae</taxon>
        <taxon>Desulfovibrio</taxon>
    </lineage>
</organism>
<sequence length="162" mass="18097">MTFASVWDCVVDAFWGLFVNWLCKGLLAALAGFMIALIGGWDKLTSGLFVLWFIDYIMGFVCAWRESCLSFERFQQGFGKFFLYVIAVWTATTLDDMVNFKAAGLFHSDTRALIILYLASGEIISIMTHLRALGCKVPQAVFKRLADYRDCTAFTGKPGKGA</sequence>
<feature type="transmembrane region" description="Helical" evidence="5">
    <location>
        <begin position="77"/>
        <end position="94"/>
    </location>
</feature>
<name>I2Q1E7_9BACT</name>
<evidence type="ECO:0000256" key="4">
    <source>
        <dbReference type="ARBA" id="ARBA00023136"/>
    </source>
</evidence>
<dbReference type="HOGENOM" id="CLU_125939_4_1_7"/>
<feature type="transmembrane region" description="Helical" evidence="5">
    <location>
        <begin position="47"/>
        <end position="65"/>
    </location>
</feature>
<keyword evidence="3 5" id="KW-1133">Transmembrane helix</keyword>
<dbReference type="AlphaFoldDB" id="I2Q1E7"/>
<reference evidence="6" key="1">
    <citation type="submission" date="2011-11" db="EMBL/GenBank/DDBJ databases">
        <title>Improved High-Quality Draft sequence of Desulfovibrio sp. U5L.</title>
        <authorList>
            <consortium name="US DOE Joint Genome Institute"/>
            <person name="Lucas S."/>
            <person name="Han J."/>
            <person name="Lapidus A."/>
            <person name="Cheng J.-F."/>
            <person name="Goodwin L."/>
            <person name="Pitluck S."/>
            <person name="Peters L."/>
            <person name="Ovchinnikova G."/>
            <person name="Held B."/>
            <person name="Detter J.C."/>
            <person name="Han C."/>
            <person name="Tapia R."/>
            <person name="Land M."/>
            <person name="Hauser L."/>
            <person name="Kyrpides N."/>
            <person name="Ivanova N."/>
            <person name="Pagani I."/>
            <person name="Gabster J."/>
            <person name="Walker C."/>
            <person name="Stolyar S."/>
            <person name="Stahl D."/>
            <person name="Arkin A."/>
            <person name="Dehal P."/>
            <person name="Hazen T."/>
            <person name="Woyke T."/>
        </authorList>
    </citation>
    <scope>NUCLEOTIDE SEQUENCE [LARGE SCALE GENOMIC DNA]</scope>
    <source>
        <strain evidence="6">U5L</strain>
    </source>
</reference>
<protein>
    <submittedName>
        <fullName evidence="6">Toxin secretion/phage lysis holin</fullName>
    </submittedName>
</protein>
<evidence type="ECO:0000256" key="2">
    <source>
        <dbReference type="ARBA" id="ARBA00022692"/>
    </source>
</evidence>
<evidence type="ECO:0000256" key="3">
    <source>
        <dbReference type="ARBA" id="ARBA00022989"/>
    </source>
</evidence>
<evidence type="ECO:0000313" key="6">
    <source>
        <dbReference type="EMBL" id="EIG53603.1"/>
    </source>
</evidence>
<comment type="subcellular location">
    <subcellularLocation>
        <location evidence="1">Membrane</location>
        <topology evidence="1">Multi-pass membrane protein</topology>
    </subcellularLocation>
</comment>
<keyword evidence="2 5" id="KW-0812">Transmembrane</keyword>
<dbReference type="Pfam" id="PF05105">
    <property type="entry name" value="Phage_holin_4_1"/>
    <property type="match status" value="1"/>
</dbReference>
<gene>
    <name evidence="6" type="ORF">DesU5LDRAFT_1929</name>
</gene>
<dbReference type="STRING" id="596152.DesU5LDRAFT_1929"/>
<accession>I2Q1E7</accession>
<dbReference type="GO" id="GO:0016020">
    <property type="term" value="C:membrane"/>
    <property type="evidence" value="ECO:0007669"/>
    <property type="project" value="UniProtKB-SubCell"/>
</dbReference>
<feature type="transmembrane region" description="Helical" evidence="5">
    <location>
        <begin position="21"/>
        <end position="41"/>
    </location>
</feature>
<dbReference type="EMBL" id="JH600068">
    <property type="protein sequence ID" value="EIG53603.1"/>
    <property type="molecule type" value="Genomic_DNA"/>
</dbReference>
<dbReference type="InterPro" id="IPR006480">
    <property type="entry name" value="Phage_holin_4_1"/>
</dbReference>
<proteinExistence type="predicted"/>